<reference evidence="2" key="1">
    <citation type="submission" date="2021-01" db="EMBL/GenBank/DDBJ databases">
        <authorList>
            <person name="Kaushik A."/>
        </authorList>
    </citation>
    <scope>NUCLEOTIDE SEQUENCE</scope>
    <source>
        <strain evidence="2">AG5</strain>
    </source>
</reference>
<evidence type="ECO:0000313" key="2">
    <source>
        <dbReference type="EMBL" id="CAE7130741.1"/>
    </source>
</evidence>
<feature type="signal peptide" evidence="1">
    <location>
        <begin position="1"/>
        <end position="23"/>
    </location>
</feature>
<organism evidence="2 3">
    <name type="scientific">Rhizoctonia solani</name>
    <dbReference type="NCBI Taxonomy" id="456999"/>
    <lineage>
        <taxon>Eukaryota</taxon>
        <taxon>Fungi</taxon>
        <taxon>Dikarya</taxon>
        <taxon>Basidiomycota</taxon>
        <taxon>Agaricomycotina</taxon>
        <taxon>Agaricomycetes</taxon>
        <taxon>Cantharellales</taxon>
        <taxon>Ceratobasidiaceae</taxon>
        <taxon>Rhizoctonia</taxon>
    </lineage>
</organism>
<dbReference type="GO" id="GO:0050660">
    <property type="term" value="F:flavin adenine dinucleotide binding"/>
    <property type="evidence" value="ECO:0007669"/>
    <property type="project" value="InterPro"/>
</dbReference>
<comment type="caution">
    <text evidence="2">The sequence shown here is derived from an EMBL/GenBank/DDBJ whole genome shotgun (WGS) entry which is preliminary data.</text>
</comment>
<evidence type="ECO:0008006" key="4">
    <source>
        <dbReference type="Google" id="ProtNLM"/>
    </source>
</evidence>
<evidence type="ECO:0000256" key="1">
    <source>
        <dbReference type="SAM" id="SignalP"/>
    </source>
</evidence>
<keyword evidence="1" id="KW-0732">Signal</keyword>
<dbReference type="AlphaFoldDB" id="A0A8H3E311"/>
<dbReference type="Proteomes" id="UP000663827">
    <property type="component" value="Unassembled WGS sequence"/>
</dbReference>
<dbReference type="InterPro" id="IPR016169">
    <property type="entry name" value="FAD-bd_PCMH_sub2"/>
</dbReference>
<dbReference type="EMBL" id="CAJNJQ010001283">
    <property type="protein sequence ID" value="CAE7130741.1"/>
    <property type="molecule type" value="Genomic_DNA"/>
</dbReference>
<evidence type="ECO:0000313" key="3">
    <source>
        <dbReference type="Proteomes" id="UP000663827"/>
    </source>
</evidence>
<feature type="chain" id="PRO_5034233535" description="FAD linked oxidase N-terminal domain-containing protein" evidence="1">
    <location>
        <begin position="24"/>
        <end position="215"/>
    </location>
</feature>
<dbReference type="Gene3D" id="3.30.465.10">
    <property type="match status" value="1"/>
</dbReference>
<dbReference type="InterPro" id="IPR036318">
    <property type="entry name" value="FAD-bd_PCMH-like_sf"/>
</dbReference>
<name>A0A8H3E311_9AGAM</name>
<proteinExistence type="predicted"/>
<sequence>MNRDRICGLACLVTFVFSPLVFAAQHCTANQSCWPSSKLWAAFNSSVDGRLVAPRPPGWACHDPNYDEAVCNDFQANWNSSFWRANQTGAMQNPIWDSLECNVGTPRDVTCDQGFVPHYSVDARNDDHVSKAVKFADKYNLRLVVKNTGHDYGFKFSQLEMKVVLSLLVSRFRFDLGPEEPVWSAAGVAKPHARREDGTIDPEASLPMKITLVDD</sequence>
<accession>A0A8H3E311</accession>
<dbReference type="SUPFAM" id="SSF56176">
    <property type="entry name" value="FAD-binding/transporter-associated domain-like"/>
    <property type="match status" value="1"/>
</dbReference>
<gene>
    <name evidence="2" type="ORF">RDB_LOCUS63895</name>
</gene>
<protein>
    <recommendedName>
        <fullName evidence="4">FAD linked oxidase N-terminal domain-containing protein</fullName>
    </recommendedName>
</protein>